<dbReference type="RefSeq" id="WP_038193993.1">
    <property type="nucleotide sequence ID" value="NZ_CAWLXS010000093.1"/>
</dbReference>
<evidence type="ECO:0000313" key="4">
    <source>
        <dbReference type="Proteomes" id="UP000028493"/>
    </source>
</evidence>
<feature type="domain" description="T6SS immunity protein Tdi1 C-terminal" evidence="2">
    <location>
        <begin position="151"/>
        <end position="203"/>
    </location>
</feature>
<name>A0A077Q1G2_XENBV</name>
<dbReference type="HOGENOM" id="CLU_082934_2_1_6"/>
<reference evidence="3" key="1">
    <citation type="submission" date="2013-07" db="EMBL/GenBank/DDBJ databases">
        <title>Sub-species coevolution in mutualistic symbiosis.</title>
        <authorList>
            <person name="Murfin K."/>
            <person name="Klassen J."/>
            <person name="Lee M."/>
            <person name="Forst S."/>
            <person name="Stock P."/>
            <person name="Goodrich-Blair H."/>
        </authorList>
    </citation>
    <scope>NUCLEOTIDE SEQUENCE [LARGE SCALE GENOMIC DNA]</scope>
    <source>
        <strain evidence="3">Kraussei Becker Underwood</strain>
    </source>
</reference>
<dbReference type="InterPro" id="IPR014983">
    <property type="entry name" value="GAD-rel"/>
</dbReference>
<dbReference type="AlphaFoldDB" id="A0A077Q1G2"/>
<evidence type="ECO:0008006" key="5">
    <source>
        <dbReference type="Google" id="ProtNLM"/>
    </source>
</evidence>
<dbReference type="InterPro" id="IPR015002">
    <property type="entry name" value="T6SS_Tdi1_C"/>
</dbReference>
<dbReference type="Proteomes" id="UP000028493">
    <property type="component" value="Unassembled WGS sequence"/>
</dbReference>
<dbReference type="EMBL" id="CBSZ010000433">
    <property type="protein sequence ID" value="CDH26786.1"/>
    <property type="molecule type" value="Genomic_DNA"/>
</dbReference>
<evidence type="ECO:0000259" key="2">
    <source>
        <dbReference type="Pfam" id="PF08906"/>
    </source>
</evidence>
<proteinExistence type="predicted"/>
<accession>A0A077Q1G2</accession>
<comment type="caution">
    <text evidence="3">The sequence shown here is derived from an EMBL/GenBank/DDBJ whole genome shotgun (WGS) entry which is preliminary data.</text>
</comment>
<dbReference type="Pfam" id="PF08906">
    <property type="entry name" value="T6SS_Tdi1_C"/>
    <property type="match status" value="1"/>
</dbReference>
<organism evidence="3 4">
    <name type="scientific">Xenorhabdus bovienii str. kraussei Becker Underwood</name>
    <dbReference type="NCBI Taxonomy" id="1398204"/>
    <lineage>
        <taxon>Bacteria</taxon>
        <taxon>Pseudomonadati</taxon>
        <taxon>Pseudomonadota</taxon>
        <taxon>Gammaproteobacteria</taxon>
        <taxon>Enterobacterales</taxon>
        <taxon>Morganellaceae</taxon>
        <taxon>Xenorhabdus</taxon>
    </lineage>
</organism>
<protein>
    <recommendedName>
        <fullName evidence="5">GAD-like domain protein</fullName>
    </recommendedName>
</protein>
<evidence type="ECO:0000313" key="3">
    <source>
        <dbReference type="EMBL" id="CDH26786.1"/>
    </source>
</evidence>
<evidence type="ECO:0000259" key="1">
    <source>
        <dbReference type="Pfam" id="PF08887"/>
    </source>
</evidence>
<gene>
    <name evidence="3" type="ORF">XBKB1_940015</name>
</gene>
<feature type="domain" description="GAD-related" evidence="1">
    <location>
        <begin position="5"/>
        <end position="108"/>
    </location>
</feature>
<sequence length="211" mass="24422">MRDDFFEYFIQKFGEATQHRAVPAEAIEKWRGKLPDRLLHYWSTEGWNSYQDGLFSIVNPDDYEDIVDMWLEDTPFEEMDSYHVIARNAFGKLYLCGQKTGRNLSISSIFNTIVYSKNEFYQKNSQDLDIDIGVLFSNQNISSCDLRGEGKTGIFSKAAEKYGPLNENEIFGFEPAIVLGGEIKLENVRKLDMHIHLDILRQFADPDIQEI</sequence>
<dbReference type="Pfam" id="PF08887">
    <property type="entry name" value="GAD-like"/>
    <property type="match status" value="1"/>
</dbReference>